<keyword evidence="5" id="KW-0460">Magnesium</keyword>
<dbReference type="FunFam" id="3.30.1370.10:FF:000001">
    <property type="entry name" value="Polyribonucleotide nucleotidyltransferase"/>
    <property type="match status" value="1"/>
</dbReference>
<dbReference type="InterPro" id="IPR012162">
    <property type="entry name" value="PNPase"/>
</dbReference>
<dbReference type="Pfam" id="PF01138">
    <property type="entry name" value="RNase_PH"/>
    <property type="match status" value="2"/>
</dbReference>
<organism evidence="8 9">
    <name type="scientific">Candidatus Roizmanbacteria bacterium RIFCSPHIGHO2_02_FULL_43_11</name>
    <dbReference type="NCBI Taxonomy" id="1802043"/>
    <lineage>
        <taxon>Bacteria</taxon>
        <taxon>Candidatus Roizmaniibacteriota</taxon>
    </lineage>
</organism>
<name>A0A1F7HJI8_9BACT</name>
<dbReference type="GO" id="GO:0006402">
    <property type="term" value="P:mRNA catabolic process"/>
    <property type="evidence" value="ECO:0007669"/>
    <property type="project" value="UniProtKB-UniRule"/>
</dbReference>
<dbReference type="SMART" id="SM00316">
    <property type="entry name" value="S1"/>
    <property type="match status" value="1"/>
</dbReference>
<dbReference type="GO" id="GO:0000287">
    <property type="term" value="F:magnesium ion binding"/>
    <property type="evidence" value="ECO:0007669"/>
    <property type="project" value="UniProtKB-UniRule"/>
</dbReference>
<evidence type="ECO:0000256" key="3">
    <source>
        <dbReference type="ARBA" id="ARBA00022695"/>
    </source>
</evidence>
<dbReference type="InterPro" id="IPR012340">
    <property type="entry name" value="NA-bd_OB-fold"/>
</dbReference>
<dbReference type="GO" id="GO:0000175">
    <property type="term" value="F:3'-5'-RNA exonuclease activity"/>
    <property type="evidence" value="ECO:0007669"/>
    <property type="project" value="TreeGrafter"/>
</dbReference>
<gene>
    <name evidence="5" type="primary">pnp</name>
    <name evidence="8" type="ORF">A3D08_01120</name>
</gene>
<feature type="region of interest" description="Disordered" evidence="6">
    <location>
        <begin position="696"/>
        <end position="731"/>
    </location>
</feature>
<evidence type="ECO:0000256" key="5">
    <source>
        <dbReference type="HAMAP-Rule" id="MF_01595"/>
    </source>
</evidence>
<dbReference type="SUPFAM" id="SSF46915">
    <property type="entry name" value="Polynucleotide phosphorylase/guanosine pentaphosphate synthase (PNPase/GPSI), domain 3"/>
    <property type="match status" value="1"/>
</dbReference>
<dbReference type="EC" id="2.7.7.8" evidence="5"/>
<feature type="binding site" evidence="5">
    <location>
        <position position="496"/>
    </location>
    <ligand>
        <name>Mg(2+)</name>
        <dbReference type="ChEBI" id="CHEBI:18420"/>
    </ligand>
</feature>
<dbReference type="InterPro" id="IPR036612">
    <property type="entry name" value="KH_dom_type_1_sf"/>
</dbReference>
<dbReference type="SUPFAM" id="SSF54211">
    <property type="entry name" value="Ribosomal protein S5 domain 2-like"/>
    <property type="match status" value="2"/>
</dbReference>
<comment type="caution">
    <text evidence="8">The sequence shown here is derived from an EMBL/GenBank/DDBJ whole genome shotgun (WGS) entry which is preliminary data.</text>
</comment>
<dbReference type="NCBIfam" id="TIGR03591">
    <property type="entry name" value="polynuc_phos"/>
    <property type="match status" value="1"/>
</dbReference>
<dbReference type="SMART" id="SM00322">
    <property type="entry name" value="KH"/>
    <property type="match status" value="1"/>
</dbReference>
<keyword evidence="5" id="KW-0963">Cytoplasm</keyword>
<dbReference type="SUPFAM" id="SSF55666">
    <property type="entry name" value="Ribonuclease PH domain 2-like"/>
    <property type="match status" value="2"/>
</dbReference>
<protein>
    <recommendedName>
        <fullName evidence="5">Polyribonucleotide nucleotidyltransferase</fullName>
        <ecNumber evidence="5">2.7.7.8</ecNumber>
    </recommendedName>
    <alternativeName>
        <fullName evidence="5">Polynucleotide phosphorylase</fullName>
        <shortName evidence="5">PNPase</shortName>
    </alternativeName>
</protein>
<dbReference type="Gene3D" id="3.30.230.70">
    <property type="entry name" value="GHMP Kinase, N-terminal domain"/>
    <property type="match status" value="2"/>
</dbReference>
<dbReference type="PIRSF" id="PIRSF005499">
    <property type="entry name" value="PNPase"/>
    <property type="match status" value="1"/>
</dbReference>
<keyword evidence="2 5" id="KW-0808">Transferase</keyword>
<dbReference type="Pfam" id="PF00575">
    <property type="entry name" value="S1"/>
    <property type="match status" value="1"/>
</dbReference>
<dbReference type="PROSITE" id="PS50084">
    <property type="entry name" value="KH_TYPE_1"/>
    <property type="match status" value="1"/>
</dbReference>
<dbReference type="AlphaFoldDB" id="A0A1F7HJI8"/>
<dbReference type="InterPro" id="IPR015847">
    <property type="entry name" value="ExoRNase_PH_dom2"/>
</dbReference>
<dbReference type="GO" id="GO:0004654">
    <property type="term" value="F:polyribonucleotide nucleotidyltransferase activity"/>
    <property type="evidence" value="ECO:0007669"/>
    <property type="project" value="UniProtKB-UniRule"/>
</dbReference>
<dbReference type="GO" id="GO:0006396">
    <property type="term" value="P:RNA processing"/>
    <property type="evidence" value="ECO:0007669"/>
    <property type="project" value="InterPro"/>
</dbReference>
<keyword evidence="4 5" id="KW-0694">RNA-binding</keyword>
<comment type="subcellular location">
    <subcellularLocation>
        <location evidence="5">Cytoplasm</location>
    </subcellularLocation>
</comment>
<dbReference type="InterPro" id="IPR036345">
    <property type="entry name" value="ExoRNase_PH_dom2_sf"/>
</dbReference>
<evidence type="ECO:0000259" key="7">
    <source>
        <dbReference type="PROSITE" id="PS50126"/>
    </source>
</evidence>
<dbReference type="PANTHER" id="PTHR11252">
    <property type="entry name" value="POLYRIBONUCLEOTIDE NUCLEOTIDYLTRANSFERASE"/>
    <property type="match status" value="1"/>
</dbReference>
<dbReference type="Pfam" id="PF00013">
    <property type="entry name" value="KH_1"/>
    <property type="match status" value="1"/>
</dbReference>
<dbReference type="HAMAP" id="MF_01595">
    <property type="entry name" value="PNPase"/>
    <property type="match status" value="1"/>
</dbReference>
<dbReference type="GO" id="GO:0003723">
    <property type="term" value="F:RNA binding"/>
    <property type="evidence" value="ECO:0007669"/>
    <property type="project" value="UniProtKB-UniRule"/>
</dbReference>
<dbReference type="Gene3D" id="2.40.50.140">
    <property type="entry name" value="Nucleic acid-binding proteins"/>
    <property type="match status" value="1"/>
</dbReference>
<dbReference type="SUPFAM" id="SSF54791">
    <property type="entry name" value="Eukaryotic type KH-domain (KH-domain type I)"/>
    <property type="match status" value="1"/>
</dbReference>
<comment type="similarity">
    <text evidence="1 5">Belongs to the polyribonucleotide nucleotidyltransferase family.</text>
</comment>
<comment type="cofactor">
    <cofactor evidence="5">
        <name>Mg(2+)</name>
        <dbReference type="ChEBI" id="CHEBI:18420"/>
    </cofactor>
</comment>
<dbReference type="InterPro" id="IPR004088">
    <property type="entry name" value="KH_dom_type_1"/>
</dbReference>
<comment type="function">
    <text evidence="5">Involved in mRNA degradation. Catalyzes the phosphorolysis of single-stranded polyribonucleotides processively in the 3'- to 5'-direction.</text>
</comment>
<accession>A0A1F7HJI8</accession>
<dbReference type="InterPro" id="IPR003029">
    <property type="entry name" value="S1_domain"/>
</dbReference>
<sequence length="731" mass="80111">MIKLPKTFTTTIGDTDLSLEFGRLAPQADVAVMARMGDTCVLTTVVLGDERDLGYFPLSVEYVEKLYAGGRIKASRWVKREGRPSEEAVLKGRLIDRSIRPLFPKSFKRDVQVVCILLSFDGEHSPEILAAIGTSAALHISQIPWRGPISTMRVGYVSEEGDEEAFIINPTEDVQDYSKLDLIVSSTNKKVLMIETMAEQVSEHILIEGIKHAHSTNVQIIEFIESIRKEIGKPKIEVVENEAVYNMKKTLKAKYASEIAILTQKYAARDDDAMVVKKDLVATVVGQNPEADPKVIADAIEDSLLDHVRTEIFEHGKRIDGRKLDEIRELKIETHLLPRTHGSALFQRGLTQVMAVATLGPTSLEQYIETPEGEATKRYIHHYFSPPYSNGETGRMDGPGRREIGHGALAEKAIMPVLPSKEQFPYAIRVVSEVMSSNGSTSMASTCGSSLALMDAGVPIKAAVAGISIGLMCKTDDDYVLLTDIAGIEDFAGYMDFKVAGTATGVTAIQLDVKNDGLTEKMIAETFEAAKKARGLILDQMGTVIQTPREQVSQYAPKVLMLTPPEDKIGEIIGSGGKTIKGIQARTGASIDVGDDGKVTISGTDQAAVDRAAETIKNIYREVHTGEVFKGAVKKILPIGAMVEFLPGRDGLVHVSKMSSGYVRNPGDVVQEGQEVQVKVVNIDERGRVNLTMMLDDDAKDSGGQRDDTGFRGAEHSDRRQRFHKTDRFHR</sequence>
<reference evidence="8 9" key="1">
    <citation type="journal article" date="2016" name="Nat. Commun.">
        <title>Thousands of microbial genomes shed light on interconnected biogeochemical processes in an aquifer system.</title>
        <authorList>
            <person name="Anantharaman K."/>
            <person name="Brown C.T."/>
            <person name="Hug L.A."/>
            <person name="Sharon I."/>
            <person name="Castelle C.J."/>
            <person name="Probst A.J."/>
            <person name="Thomas B.C."/>
            <person name="Singh A."/>
            <person name="Wilkins M.J."/>
            <person name="Karaoz U."/>
            <person name="Brodie E.L."/>
            <person name="Williams K.H."/>
            <person name="Hubbard S.S."/>
            <person name="Banfield J.F."/>
        </authorList>
    </citation>
    <scope>NUCLEOTIDE SEQUENCE [LARGE SCALE GENOMIC DNA]</scope>
</reference>
<keyword evidence="5" id="KW-0479">Metal-binding</keyword>
<dbReference type="CDD" id="cd11364">
    <property type="entry name" value="RNase_PH_PNPase_2"/>
    <property type="match status" value="1"/>
</dbReference>
<dbReference type="InterPro" id="IPR001247">
    <property type="entry name" value="ExoRNase_PH_dom1"/>
</dbReference>
<evidence type="ECO:0000256" key="1">
    <source>
        <dbReference type="ARBA" id="ARBA00007404"/>
    </source>
</evidence>
<evidence type="ECO:0000313" key="9">
    <source>
        <dbReference type="Proteomes" id="UP000178098"/>
    </source>
</evidence>
<feature type="domain" description="S1 motif" evidence="7">
    <location>
        <begin position="626"/>
        <end position="694"/>
    </location>
</feature>
<proteinExistence type="inferred from homology"/>
<dbReference type="CDD" id="cd02393">
    <property type="entry name" value="KH-I_PNPase"/>
    <property type="match status" value="1"/>
</dbReference>
<dbReference type="NCBIfam" id="NF008805">
    <property type="entry name" value="PRK11824.1"/>
    <property type="match status" value="1"/>
</dbReference>
<dbReference type="Pfam" id="PF03725">
    <property type="entry name" value="RNase_PH_C"/>
    <property type="match status" value="1"/>
</dbReference>
<dbReference type="GO" id="GO:0005829">
    <property type="term" value="C:cytosol"/>
    <property type="evidence" value="ECO:0007669"/>
    <property type="project" value="TreeGrafter"/>
</dbReference>
<evidence type="ECO:0000256" key="4">
    <source>
        <dbReference type="ARBA" id="ARBA00022884"/>
    </source>
</evidence>
<dbReference type="Gene3D" id="3.30.1370.10">
    <property type="entry name" value="K Homology domain, type 1"/>
    <property type="match status" value="1"/>
</dbReference>
<dbReference type="InterPro" id="IPR020568">
    <property type="entry name" value="Ribosomal_Su5_D2-typ_SF"/>
</dbReference>
<comment type="catalytic activity">
    <reaction evidence="5">
        <text>RNA(n+1) + phosphate = RNA(n) + a ribonucleoside 5'-diphosphate</text>
        <dbReference type="Rhea" id="RHEA:22096"/>
        <dbReference type="Rhea" id="RHEA-COMP:14527"/>
        <dbReference type="Rhea" id="RHEA-COMP:17342"/>
        <dbReference type="ChEBI" id="CHEBI:43474"/>
        <dbReference type="ChEBI" id="CHEBI:57930"/>
        <dbReference type="ChEBI" id="CHEBI:140395"/>
        <dbReference type="EC" id="2.7.7.8"/>
    </reaction>
</comment>
<dbReference type="Proteomes" id="UP000178098">
    <property type="component" value="Unassembled WGS sequence"/>
</dbReference>
<feature type="binding site" evidence="5">
    <location>
        <position position="490"/>
    </location>
    <ligand>
        <name>Mg(2+)</name>
        <dbReference type="ChEBI" id="CHEBI:18420"/>
    </ligand>
</feature>
<keyword evidence="3 5" id="KW-0548">Nucleotidyltransferase</keyword>
<dbReference type="CDD" id="cd04472">
    <property type="entry name" value="S1_PNPase"/>
    <property type="match status" value="1"/>
</dbReference>
<evidence type="ECO:0000256" key="2">
    <source>
        <dbReference type="ARBA" id="ARBA00022679"/>
    </source>
</evidence>
<evidence type="ECO:0000256" key="6">
    <source>
        <dbReference type="SAM" id="MobiDB-lite"/>
    </source>
</evidence>
<dbReference type="PANTHER" id="PTHR11252:SF0">
    <property type="entry name" value="POLYRIBONUCLEOTIDE NUCLEOTIDYLTRANSFERASE 1, MITOCHONDRIAL"/>
    <property type="match status" value="1"/>
</dbReference>
<dbReference type="PROSITE" id="PS50126">
    <property type="entry name" value="S1"/>
    <property type="match status" value="1"/>
</dbReference>
<evidence type="ECO:0000313" key="8">
    <source>
        <dbReference type="EMBL" id="OGK31255.1"/>
    </source>
</evidence>
<dbReference type="EMBL" id="MFZT01000026">
    <property type="protein sequence ID" value="OGK31255.1"/>
    <property type="molecule type" value="Genomic_DNA"/>
</dbReference>
<dbReference type="InterPro" id="IPR036456">
    <property type="entry name" value="PNPase_PH_RNA-bd_sf"/>
</dbReference>
<feature type="compositionally biased region" description="Basic and acidic residues" evidence="6">
    <location>
        <begin position="700"/>
        <end position="731"/>
    </location>
</feature>
<dbReference type="InterPro" id="IPR027408">
    <property type="entry name" value="PNPase/RNase_PH_dom_sf"/>
</dbReference>
<dbReference type="InterPro" id="IPR004087">
    <property type="entry name" value="KH_dom"/>
</dbReference>
<dbReference type="FunFam" id="3.30.230.70:FF:000001">
    <property type="entry name" value="Polyribonucleotide nucleotidyltransferase"/>
    <property type="match status" value="1"/>
</dbReference>
<dbReference type="SUPFAM" id="SSF50249">
    <property type="entry name" value="Nucleic acid-binding proteins"/>
    <property type="match status" value="1"/>
</dbReference>